<organism evidence="1">
    <name type="scientific">Arundo donax</name>
    <name type="common">Giant reed</name>
    <name type="synonym">Donax arundinaceus</name>
    <dbReference type="NCBI Taxonomy" id="35708"/>
    <lineage>
        <taxon>Eukaryota</taxon>
        <taxon>Viridiplantae</taxon>
        <taxon>Streptophyta</taxon>
        <taxon>Embryophyta</taxon>
        <taxon>Tracheophyta</taxon>
        <taxon>Spermatophyta</taxon>
        <taxon>Magnoliopsida</taxon>
        <taxon>Liliopsida</taxon>
        <taxon>Poales</taxon>
        <taxon>Poaceae</taxon>
        <taxon>PACMAD clade</taxon>
        <taxon>Arundinoideae</taxon>
        <taxon>Arundineae</taxon>
        <taxon>Arundo</taxon>
    </lineage>
</organism>
<dbReference type="EMBL" id="GBRH01245311">
    <property type="protein sequence ID" value="JAD52584.1"/>
    <property type="molecule type" value="Transcribed_RNA"/>
</dbReference>
<reference evidence="1" key="2">
    <citation type="journal article" date="2015" name="Data Brief">
        <title>Shoot transcriptome of the giant reed, Arundo donax.</title>
        <authorList>
            <person name="Barrero R.A."/>
            <person name="Guerrero F.D."/>
            <person name="Moolhuijzen P."/>
            <person name="Goolsby J.A."/>
            <person name="Tidwell J."/>
            <person name="Bellgard S.E."/>
            <person name="Bellgard M.I."/>
        </authorList>
    </citation>
    <scope>NUCLEOTIDE SEQUENCE</scope>
    <source>
        <tissue evidence="1">Shoot tissue taken approximately 20 cm above the soil surface</tissue>
    </source>
</reference>
<sequence>MYRQFSGLMSAHCSIGGKTYRFY</sequence>
<evidence type="ECO:0000313" key="1">
    <source>
        <dbReference type="EMBL" id="JAD52584.1"/>
    </source>
</evidence>
<accession>A0A0A9ALN1</accession>
<protein>
    <submittedName>
        <fullName evidence="1">Uncharacterized protein</fullName>
    </submittedName>
</protein>
<name>A0A0A9ALN1_ARUDO</name>
<dbReference type="AlphaFoldDB" id="A0A0A9ALN1"/>
<proteinExistence type="predicted"/>
<reference evidence="1" key="1">
    <citation type="submission" date="2014-09" db="EMBL/GenBank/DDBJ databases">
        <authorList>
            <person name="Magalhaes I.L.F."/>
            <person name="Oliveira U."/>
            <person name="Santos F.R."/>
            <person name="Vidigal T.H.D.A."/>
            <person name="Brescovit A.D."/>
            <person name="Santos A.J."/>
        </authorList>
    </citation>
    <scope>NUCLEOTIDE SEQUENCE</scope>
    <source>
        <tissue evidence="1">Shoot tissue taken approximately 20 cm above the soil surface</tissue>
    </source>
</reference>